<evidence type="ECO:0000313" key="1">
    <source>
        <dbReference type="EMBL" id="MDP4576290.1"/>
    </source>
</evidence>
<evidence type="ECO:0008006" key="3">
    <source>
        <dbReference type="Google" id="ProtNLM"/>
    </source>
</evidence>
<proteinExistence type="predicted"/>
<keyword evidence="2" id="KW-1185">Reference proteome</keyword>
<comment type="caution">
    <text evidence="1">The sequence shown here is derived from an EMBL/GenBank/DDBJ whole genome shotgun (WGS) entry which is preliminary data.</text>
</comment>
<dbReference type="RefSeq" id="WP_305933539.1">
    <property type="nucleotide sequence ID" value="NZ_JAVAIM010000002.1"/>
</dbReference>
<protein>
    <recommendedName>
        <fullName evidence="3">Bacteriocin</fullName>
    </recommendedName>
</protein>
<dbReference type="EMBL" id="JAVAIM010000002">
    <property type="protein sequence ID" value="MDP4576290.1"/>
    <property type="molecule type" value="Genomic_DNA"/>
</dbReference>
<evidence type="ECO:0000313" key="2">
    <source>
        <dbReference type="Proteomes" id="UP001240639"/>
    </source>
</evidence>
<organism evidence="1 2">
    <name type="scientific">Qipengyuania profundimaris</name>
    <dbReference type="NCBI Taxonomy" id="3067652"/>
    <lineage>
        <taxon>Bacteria</taxon>
        <taxon>Pseudomonadati</taxon>
        <taxon>Pseudomonadota</taxon>
        <taxon>Alphaproteobacteria</taxon>
        <taxon>Sphingomonadales</taxon>
        <taxon>Erythrobacteraceae</taxon>
        <taxon>Qipengyuania</taxon>
    </lineage>
</organism>
<dbReference type="Proteomes" id="UP001240639">
    <property type="component" value="Unassembled WGS sequence"/>
</dbReference>
<accession>A0ABT9HTD7</accession>
<reference evidence="1 2" key="1">
    <citation type="submission" date="2023-08" db="EMBL/GenBank/DDBJ databases">
        <title>genomic of G39.</title>
        <authorList>
            <person name="Wang Y."/>
        </authorList>
    </citation>
    <scope>NUCLEOTIDE SEQUENCE [LARGE SCALE GENOMIC DNA]</scope>
    <source>
        <strain evidence="1 2">G39</strain>
    </source>
</reference>
<sequence>MNAIATGGHGAIKELGSAELEMVGGAVDSADLETLSLAAGAVAAVASVTPIPGARFVAAGAAVVTVGAYLTAQIID</sequence>
<gene>
    <name evidence="1" type="ORF">Q9K02_14205</name>
</gene>
<name>A0ABT9HTD7_9SPHN</name>